<evidence type="ECO:0000256" key="1">
    <source>
        <dbReference type="ARBA" id="ARBA00004123"/>
    </source>
</evidence>
<dbReference type="InterPro" id="IPR000047">
    <property type="entry name" value="HTH_motif"/>
</dbReference>
<dbReference type="GO" id="GO:0000978">
    <property type="term" value="F:RNA polymerase II cis-regulatory region sequence-specific DNA binding"/>
    <property type="evidence" value="ECO:0007669"/>
    <property type="project" value="TreeGrafter"/>
</dbReference>
<dbReference type="GO" id="GO:0007420">
    <property type="term" value="P:brain development"/>
    <property type="evidence" value="ECO:0007669"/>
    <property type="project" value="TreeGrafter"/>
</dbReference>
<feature type="region of interest" description="Disordered" evidence="7">
    <location>
        <begin position="37"/>
        <end position="65"/>
    </location>
</feature>
<feature type="region of interest" description="Disordered" evidence="7">
    <location>
        <begin position="152"/>
        <end position="198"/>
    </location>
</feature>
<evidence type="ECO:0000256" key="6">
    <source>
        <dbReference type="RuleBase" id="RU000682"/>
    </source>
</evidence>
<dbReference type="GO" id="GO:0000981">
    <property type="term" value="F:DNA-binding transcription factor activity, RNA polymerase II-specific"/>
    <property type="evidence" value="ECO:0007669"/>
    <property type="project" value="InterPro"/>
</dbReference>
<dbReference type="AlphaFoldDB" id="R7V8E6"/>
<evidence type="ECO:0000256" key="2">
    <source>
        <dbReference type="ARBA" id="ARBA00023125"/>
    </source>
</evidence>
<dbReference type="GO" id="GO:0005634">
    <property type="term" value="C:nucleus"/>
    <property type="evidence" value="ECO:0007669"/>
    <property type="project" value="UniProtKB-SubCell"/>
</dbReference>
<feature type="non-terminal residue" evidence="9">
    <location>
        <position position="198"/>
    </location>
</feature>
<reference evidence="11" key="1">
    <citation type="submission" date="2012-12" db="EMBL/GenBank/DDBJ databases">
        <authorList>
            <person name="Hellsten U."/>
            <person name="Grimwood J."/>
            <person name="Chapman J.A."/>
            <person name="Shapiro H."/>
            <person name="Aerts A."/>
            <person name="Otillar R.P."/>
            <person name="Terry A.Y."/>
            <person name="Boore J.L."/>
            <person name="Simakov O."/>
            <person name="Marletaz F."/>
            <person name="Cho S.-J."/>
            <person name="Edsinger-Gonzales E."/>
            <person name="Havlak P."/>
            <person name="Kuo D.-H."/>
            <person name="Larsson T."/>
            <person name="Lv J."/>
            <person name="Arendt D."/>
            <person name="Savage R."/>
            <person name="Osoegawa K."/>
            <person name="de Jong P."/>
            <person name="Lindberg D.R."/>
            <person name="Seaver E.C."/>
            <person name="Weisblat D.A."/>
            <person name="Putnam N.H."/>
            <person name="Grigoriev I.V."/>
            <person name="Rokhsar D.S."/>
        </authorList>
    </citation>
    <scope>NUCLEOTIDE SEQUENCE</scope>
    <source>
        <strain evidence="11">I ESC-2004</strain>
    </source>
</reference>
<keyword evidence="2 5" id="KW-0238">DNA-binding</keyword>
<organism evidence="9">
    <name type="scientific">Capitella teleta</name>
    <name type="common">Polychaete worm</name>
    <dbReference type="NCBI Taxonomy" id="283909"/>
    <lineage>
        <taxon>Eukaryota</taxon>
        <taxon>Metazoa</taxon>
        <taxon>Spiralia</taxon>
        <taxon>Lophotrochozoa</taxon>
        <taxon>Annelida</taxon>
        <taxon>Polychaeta</taxon>
        <taxon>Sedentaria</taxon>
        <taxon>Scolecida</taxon>
        <taxon>Capitellidae</taxon>
        <taxon>Capitella</taxon>
    </lineage>
</organism>
<evidence type="ECO:0000256" key="7">
    <source>
        <dbReference type="SAM" id="MobiDB-lite"/>
    </source>
</evidence>
<evidence type="ECO:0000259" key="8">
    <source>
        <dbReference type="PROSITE" id="PS50071"/>
    </source>
</evidence>
<feature type="compositionally biased region" description="Acidic residues" evidence="7">
    <location>
        <begin position="180"/>
        <end position="198"/>
    </location>
</feature>
<protein>
    <recommendedName>
        <fullName evidence="8">Homeobox domain-containing protein</fullName>
    </recommendedName>
</protein>
<dbReference type="InterPro" id="IPR001356">
    <property type="entry name" value="HD"/>
</dbReference>
<dbReference type="SUPFAM" id="SSF46689">
    <property type="entry name" value="Homeodomain-like"/>
    <property type="match status" value="1"/>
</dbReference>
<dbReference type="Proteomes" id="UP000014760">
    <property type="component" value="Unassembled WGS sequence"/>
</dbReference>
<dbReference type="InterPro" id="IPR020479">
    <property type="entry name" value="HD_metazoa"/>
</dbReference>
<comment type="subcellular location">
    <subcellularLocation>
        <location evidence="1 5 6">Nucleus</location>
    </subcellularLocation>
</comment>
<keyword evidence="4 5" id="KW-0539">Nucleus</keyword>
<dbReference type="InterPro" id="IPR050877">
    <property type="entry name" value="EMX-VAX-Noto_Homeobox_TFs"/>
</dbReference>
<dbReference type="PANTHER" id="PTHR24339:SF28">
    <property type="entry name" value="E5-RELATED"/>
    <property type="match status" value="1"/>
</dbReference>
<proteinExistence type="predicted"/>
<feature type="DNA-binding region" description="Homeobox" evidence="5">
    <location>
        <begin position="100"/>
        <end position="159"/>
    </location>
</feature>
<keyword evidence="11" id="KW-1185">Reference proteome</keyword>
<evidence type="ECO:0000256" key="5">
    <source>
        <dbReference type="PROSITE-ProRule" id="PRU00108"/>
    </source>
</evidence>
<sequence>GANTVYPGGLPPGFDPTHPLFANPAMLAHPMAFPGASPRGFGGGHPHGIPGMHPAAAGTHGPLGPAGGKDGAPFYSWLLARHGNFLGQRFSAYLFPFRKPKRIRTAFSPSQLLQLEHAFEKNHYVVGQERKELAASLNLTETQVKVWFQNRRTKHKRVSDDGTEEGDMTSPSKRPRLSLDNEESEEGIESDVDVEEDN</sequence>
<dbReference type="PRINTS" id="PR00031">
    <property type="entry name" value="HTHREPRESSR"/>
</dbReference>
<reference evidence="10" key="3">
    <citation type="submission" date="2015-06" db="UniProtKB">
        <authorList>
            <consortium name="EnsemblMetazoa"/>
        </authorList>
    </citation>
    <scope>IDENTIFICATION</scope>
</reference>
<dbReference type="PROSITE" id="PS50071">
    <property type="entry name" value="HOMEOBOX_2"/>
    <property type="match status" value="1"/>
</dbReference>
<dbReference type="EMBL" id="KB293995">
    <property type="protein sequence ID" value="ELU15123.1"/>
    <property type="molecule type" value="Genomic_DNA"/>
</dbReference>
<evidence type="ECO:0000313" key="11">
    <source>
        <dbReference type="Proteomes" id="UP000014760"/>
    </source>
</evidence>
<accession>R7V8E6</accession>
<gene>
    <name evidence="9" type="ORF">CAPTEDRAFT_25827</name>
</gene>
<dbReference type="InterPro" id="IPR017970">
    <property type="entry name" value="Homeobox_CS"/>
</dbReference>
<reference evidence="9 11" key="2">
    <citation type="journal article" date="2013" name="Nature">
        <title>Insights into bilaterian evolution from three spiralian genomes.</title>
        <authorList>
            <person name="Simakov O."/>
            <person name="Marletaz F."/>
            <person name="Cho S.J."/>
            <person name="Edsinger-Gonzales E."/>
            <person name="Havlak P."/>
            <person name="Hellsten U."/>
            <person name="Kuo D.H."/>
            <person name="Larsson T."/>
            <person name="Lv J."/>
            <person name="Arendt D."/>
            <person name="Savage R."/>
            <person name="Osoegawa K."/>
            <person name="de Jong P."/>
            <person name="Grimwood J."/>
            <person name="Chapman J.A."/>
            <person name="Shapiro H."/>
            <person name="Aerts A."/>
            <person name="Otillar R.P."/>
            <person name="Terry A.Y."/>
            <person name="Boore J.L."/>
            <person name="Grigoriev I.V."/>
            <person name="Lindberg D.R."/>
            <person name="Seaver E.C."/>
            <person name="Weisblat D.A."/>
            <person name="Putnam N.H."/>
            <person name="Rokhsar D.S."/>
        </authorList>
    </citation>
    <scope>NUCLEOTIDE SEQUENCE</scope>
    <source>
        <strain evidence="9 11">I ESC-2004</strain>
    </source>
</reference>
<dbReference type="PANTHER" id="PTHR24339">
    <property type="entry name" value="HOMEOBOX PROTEIN EMX-RELATED"/>
    <property type="match status" value="1"/>
</dbReference>
<dbReference type="PRINTS" id="PR00024">
    <property type="entry name" value="HOMEOBOX"/>
</dbReference>
<dbReference type="FunFam" id="1.10.10.60:FF:000081">
    <property type="entry name" value="Empty spiracles homeobox 2"/>
    <property type="match status" value="1"/>
</dbReference>
<dbReference type="GO" id="GO:0030182">
    <property type="term" value="P:neuron differentiation"/>
    <property type="evidence" value="ECO:0007669"/>
    <property type="project" value="TreeGrafter"/>
</dbReference>
<evidence type="ECO:0000256" key="4">
    <source>
        <dbReference type="ARBA" id="ARBA00023242"/>
    </source>
</evidence>
<dbReference type="Pfam" id="PF00046">
    <property type="entry name" value="Homeodomain"/>
    <property type="match status" value="1"/>
</dbReference>
<dbReference type="EnsemblMetazoa" id="CapteT25827">
    <property type="protein sequence ID" value="CapteP25827"/>
    <property type="gene ID" value="CapteG25827"/>
</dbReference>
<dbReference type="EMBL" id="AMQN01004622">
    <property type="status" value="NOT_ANNOTATED_CDS"/>
    <property type="molecule type" value="Genomic_DNA"/>
</dbReference>
<dbReference type="OrthoDB" id="6159439at2759"/>
<dbReference type="PROSITE" id="PS00027">
    <property type="entry name" value="HOMEOBOX_1"/>
    <property type="match status" value="1"/>
</dbReference>
<dbReference type="STRING" id="283909.R7V8E6"/>
<dbReference type="SMART" id="SM00389">
    <property type="entry name" value="HOX"/>
    <property type="match status" value="1"/>
</dbReference>
<dbReference type="CDD" id="cd00086">
    <property type="entry name" value="homeodomain"/>
    <property type="match status" value="1"/>
</dbReference>
<name>R7V8E6_CAPTE</name>
<evidence type="ECO:0000313" key="9">
    <source>
        <dbReference type="EMBL" id="ELU15123.1"/>
    </source>
</evidence>
<dbReference type="HOGENOM" id="CLU_1381128_0_0_1"/>
<feature type="domain" description="Homeobox" evidence="8">
    <location>
        <begin position="98"/>
        <end position="158"/>
    </location>
</feature>
<feature type="compositionally biased region" description="Low complexity" evidence="7">
    <location>
        <begin position="47"/>
        <end position="58"/>
    </location>
</feature>
<dbReference type="OMA" id="LEKPRCH"/>
<keyword evidence="3 5" id="KW-0371">Homeobox</keyword>
<feature type="non-terminal residue" evidence="9">
    <location>
        <position position="1"/>
    </location>
</feature>
<evidence type="ECO:0000313" key="10">
    <source>
        <dbReference type="EnsemblMetazoa" id="CapteP25827"/>
    </source>
</evidence>
<dbReference type="InterPro" id="IPR009057">
    <property type="entry name" value="Homeodomain-like_sf"/>
</dbReference>
<evidence type="ECO:0000256" key="3">
    <source>
        <dbReference type="ARBA" id="ARBA00023155"/>
    </source>
</evidence>
<dbReference type="Gene3D" id="1.10.10.60">
    <property type="entry name" value="Homeodomain-like"/>
    <property type="match status" value="1"/>
</dbReference>